<comment type="similarity">
    <text evidence="2">Belongs to the amidase family.</text>
</comment>
<evidence type="ECO:0000256" key="5">
    <source>
        <dbReference type="PIRSR" id="PIRSR001221-1"/>
    </source>
</evidence>
<reference evidence="8 9" key="1">
    <citation type="journal article" date="2012" name="Science">
        <title>The Paleozoic origin of enzymatic lignin decomposition reconstructed from 31 fungal genomes.</title>
        <authorList>
            <person name="Floudas D."/>
            <person name="Binder M."/>
            <person name="Riley R."/>
            <person name="Barry K."/>
            <person name="Blanchette R.A."/>
            <person name="Henrissat B."/>
            <person name="Martinez A.T."/>
            <person name="Otillar R."/>
            <person name="Spatafora J.W."/>
            <person name="Yadav J.S."/>
            <person name="Aerts A."/>
            <person name="Benoit I."/>
            <person name="Boyd A."/>
            <person name="Carlson A."/>
            <person name="Copeland A."/>
            <person name="Coutinho P.M."/>
            <person name="de Vries R.P."/>
            <person name="Ferreira P."/>
            <person name="Findley K."/>
            <person name="Foster B."/>
            <person name="Gaskell J."/>
            <person name="Glotzer D."/>
            <person name="Gorecki P."/>
            <person name="Heitman J."/>
            <person name="Hesse C."/>
            <person name="Hori C."/>
            <person name="Igarashi K."/>
            <person name="Jurgens J.A."/>
            <person name="Kallen N."/>
            <person name="Kersten P."/>
            <person name="Kohler A."/>
            <person name="Kuees U."/>
            <person name="Kumar T.K.A."/>
            <person name="Kuo A."/>
            <person name="LaButti K."/>
            <person name="Larrondo L.F."/>
            <person name="Lindquist E."/>
            <person name="Ling A."/>
            <person name="Lombard V."/>
            <person name="Lucas S."/>
            <person name="Lundell T."/>
            <person name="Martin R."/>
            <person name="McLaughlin D.J."/>
            <person name="Morgenstern I."/>
            <person name="Morin E."/>
            <person name="Murat C."/>
            <person name="Nagy L.G."/>
            <person name="Nolan M."/>
            <person name="Ohm R.A."/>
            <person name="Patyshakuliyeva A."/>
            <person name="Rokas A."/>
            <person name="Ruiz-Duenas F.J."/>
            <person name="Sabat G."/>
            <person name="Salamov A."/>
            <person name="Samejima M."/>
            <person name="Schmutz J."/>
            <person name="Slot J.C."/>
            <person name="St John F."/>
            <person name="Stenlid J."/>
            <person name="Sun H."/>
            <person name="Sun S."/>
            <person name="Syed K."/>
            <person name="Tsang A."/>
            <person name="Wiebenga A."/>
            <person name="Young D."/>
            <person name="Pisabarro A."/>
            <person name="Eastwood D.C."/>
            <person name="Martin F."/>
            <person name="Cullen D."/>
            <person name="Grigoriev I.V."/>
            <person name="Hibbett D.S."/>
        </authorList>
    </citation>
    <scope>NUCLEOTIDE SEQUENCE</scope>
    <source>
        <strain evidence="9">FP-58527</strain>
    </source>
</reference>
<dbReference type="AlphaFoldDB" id="S8DNA7"/>
<evidence type="ECO:0000256" key="4">
    <source>
        <dbReference type="ARBA" id="ARBA00022801"/>
    </source>
</evidence>
<dbReference type="InterPro" id="IPR036928">
    <property type="entry name" value="AS_sf"/>
</dbReference>
<dbReference type="eggNOG" id="KOG1212">
    <property type="taxonomic scope" value="Eukaryota"/>
</dbReference>
<dbReference type="Proteomes" id="UP000015241">
    <property type="component" value="Unassembled WGS sequence"/>
</dbReference>
<feature type="active site" description="Charge relay system" evidence="5">
    <location>
        <position position="184"/>
    </location>
</feature>
<feature type="binding site" evidence="6">
    <location>
        <begin position="205"/>
        <end position="208"/>
    </location>
    <ligand>
        <name>substrate</name>
    </ligand>
</feature>
<protein>
    <recommendedName>
        <fullName evidence="3">amidase</fullName>
        <ecNumber evidence="3">3.5.1.4</ecNumber>
    </recommendedName>
</protein>
<keyword evidence="9" id="KW-1185">Reference proteome</keyword>
<organism evidence="8 9">
    <name type="scientific">Fomitopsis schrenkii</name>
    <name type="common">Brown rot fungus</name>
    <dbReference type="NCBI Taxonomy" id="2126942"/>
    <lineage>
        <taxon>Eukaryota</taxon>
        <taxon>Fungi</taxon>
        <taxon>Dikarya</taxon>
        <taxon>Basidiomycota</taxon>
        <taxon>Agaricomycotina</taxon>
        <taxon>Agaricomycetes</taxon>
        <taxon>Polyporales</taxon>
        <taxon>Fomitopsis</taxon>
    </lineage>
</organism>
<dbReference type="PIRSF" id="PIRSF001221">
    <property type="entry name" value="Amidase_fungi"/>
    <property type="match status" value="1"/>
</dbReference>
<dbReference type="EMBL" id="KE504244">
    <property type="protein sequence ID" value="EPS94132.1"/>
    <property type="molecule type" value="Genomic_DNA"/>
</dbReference>
<dbReference type="PANTHER" id="PTHR46072">
    <property type="entry name" value="AMIDASE-RELATED-RELATED"/>
    <property type="match status" value="1"/>
</dbReference>
<dbReference type="GO" id="GO:0004040">
    <property type="term" value="F:amidase activity"/>
    <property type="evidence" value="ECO:0007669"/>
    <property type="project" value="UniProtKB-EC"/>
</dbReference>
<feature type="binding site" evidence="6">
    <location>
        <position position="184"/>
    </location>
    <ligand>
        <name>substrate</name>
    </ligand>
</feature>
<evidence type="ECO:0000256" key="6">
    <source>
        <dbReference type="PIRSR" id="PIRSR001221-2"/>
    </source>
</evidence>
<gene>
    <name evidence="8" type="ORF">FOMPIDRAFT_86402</name>
</gene>
<feature type="active site" description="Charge relay system" evidence="5">
    <location>
        <position position="109"/>
    </location>
</feature>
<feature type="domain" description="Amidase" evidence="7">
    <location>
        <begin position="62"/>
        <end position="532"/>
    </location>
</feature>
<evidence type="ECO:0000259" key="7">
    <source>
        <dbReference type="Pfam" id="PF01425"/>
    </source>
</evidence>
<proteinExistence type="inferred from homology"/>
<feature type="binding site" evidence="6">
    <location>
        <position position="158"/>
    </location>
    <ligand>
        <name>substrate</name>
    </ligand>
</feature>
<keyword evidence="4" id="KW-0378">Hydrolase</keyword>
<dbReference type="HOGENOM" id="CLU_009600_9_3_1"/>
<dbReference type="Pfam" id="PF01425">
    <property type="entry name" value="Amidase"/>
    <property type="match status" value="1"/>
</dbReference>
<dbReference type="PANTHER" id="PTHR46072:SF10">
    <property type="entry name" value="ACETAMIDASE"/>
    <property type="match status" value="1"/>
</dbReference>
<accession>S8DNA7</accession>
<dbReference type="FunFam" id="3.90.1300.10:FF:000003">
    <property type="entry name" value="Amidase signature enzyme"/>
    <property type="match status" value="1"/>
</dbReference>
<dbReference type="SUPFAM" id="SSF75304">
    <property type="entry name" value="Amidase signature (AS) enzymes"/>
    <property type="match status" value="1"/>
</dbReference>
<evidence type="ECO:0000313" key="8">
    <source>
        <dbReference type="EMBL" id="EPS94132.1"/>
    </source>
</evidence>
<name>S8DNA7_FOMSC</name>
<dbReference type="InParanoid" id="S8DNA7"/>
<sequence length="559" mass="61553">MFSYLAHRKACAAKQRERRERIESLPPVYHAPLTPADKTILAQPVSQIVASVQGGSLSPSDVLVAYAKKALKAHAATNCLTEILIPRAEEWANACDTQGPLAGMPVSLKDTSAIPGFDSCIGYSAWAGKPMEKESALVRLLRDAGAVPFVKTNVPITLLSLECSNDVFGTTTNVWNKKYTPGGSTGGEGTLLAYGGSRLGIGTDVAGSVRAPAHYSGIYTIKASMHRFLKTGNPTSMPGQEGIPAVYSPMTRTLEDLETFWRAIMSMKPWDYDHSVLSIPWREVNLSESKPLRWGVLWDDGVVTPSPACRRALQEVVSALEANGHEVFNINNPPSPYEGLKIAGQLLMADGAKTCMKPMRVGESNDPGVREAAAMFRTPYFVKKLYAWYLRYVKRDEVYAGLVEGWYEKNVPEYLALISRREGYRERWFEFMRANAIDFVLTVPNSLPAPPVGGMKAGWKACGYTFLWNILDYSAGVLPVTHVDAALDALGSFKAKNAIEAQQYRMYDAQQMHGLPVGVQVVGKRLEEEKVLEGMKIIEGLLRKEGKVYVQYESDDTPI</sequence>
<evidence type="ECO:0000256" key="3">
    <source>
        <dbReference type="ARBA" id="ARBA00012922"/>
    </source>
</evidence>
<dbReference type="Gene3D" id="3.90.1300.10">
    <property type="entry name" value="Amidase signature (AS) domain"/>
    <property type="match status" value="1"/>
</dbReference>
<feature type="active site" description="Acyl-ester intermediate" evidence="5">
    <location>
        <position position="208"/>
    </location>
</feature>
<dbReference type="InterPro" id="IPR023631">
    <property type="entry name" value="Amidase_dom"/>
</dbReference>
<dbReference type="OrthoDB" id="6428749at2759"/>
<evidence type="ECO:0000313" key="9">
    <source>
        <dbReference type="Proteomes" id="UP000015241"/>
    </source>
</evidence>
<dbReference type="EC" id="3.5.1.4" evidence="3"/>
<evidence type="ECO:0000256" key="2">
    <source>
        <dbReference type="ARBA" id="ARBA00009199"/>
    </source>
</evidence>
<dbReference type="STRING" id="743788.S8DNA7"/>
<comment type="catalytic activity">
    <reaction evidence="1">
        <text>a monocarboxylic acid amide + H2O = a monocarboxylate + NH4(+)</text>
        <dbReference type="Rhea" id="RHEA:12020"/>
        <dbReference type="ChEBI" id="CHEBI:15377"/>
        <dbReference type="ChEBI" id="CHEBI:28938"/>
        <dbReference type="ChEBI" id="CHEBI:35757"/>
        <dbReference type="ChEBI" id="CHEBI:83628"/>
        <dbReference type="EC" id="3.5.1.4"/>
    </reaction>
</comment>
<evidence type="ECO:0000256" key="1">
    <source>
        <dbReference type="ARBA" id="ARBA00001311"/>
    </source>
</evidence>